<feature type="compositionally biased region" description="Low complexity" evidence="2">
    <location>
        <begin position="417"/>
        <end position="428"/>
    </location>
</feature>
<feature type="compositionally biased region" description="Polar residues" evidence="2">
    <location>
        <begin position="217"/>
        <end position="227"/>
    </location>
</feature>
<feature type="region of interest" description="Disordered" evidence="2">
    <location>
        <begin position="163"/>
        <end position="227"/>
    </location>
</feature>
<feature type="compositionally biased region" description="Polar residues" evidence="2">
    <location>
        <begin position="392"/>
        <end position="402"/>
    </location>
</feature>
<feature type="compositionally biased region" description="Polar residues" evidence="2">
    <location>
        <begin position="939"/>
        <end position="960"/>
    </location>
</feature>
<name>A0A5A9NF70_9TELE</name>
<dbReference type="Pfam" id="PF25541">
    <property type="entry name" value="TBCA_PH"/>
    <property type="match status" value="1"/>
</dbReference>
<dbReference type="SUPFAM" id="SSF50729">
    <property type="entry name" value="PH domain-like"/>
    <property type="match status" value="1"/>
</dbReference>
<feature type="compositionally biased region" description="Basic and acidic residues" evidence="2">
    <location>
        <begin position="1008"/>
        <end position="1022"/>
    </location>
</feature>
<evidence type="ECO:0000256" key="1">
    <source>
        <dbReference type="SAM" id="Coils"/>
    </source>
</evidence>
<feature type="domain" description="PH" evidence="3">
    <location>
        <begin position="300"/>
        <end position="334"/>
    </location>
</feature>
<feature type="region of interest" description="Disordered" evidence="2">
    <location>
        <begin position="555"/>
        <end position="643"/>
    </location>
</feature>
<feature type="compositionally biased region" description="Polar residues" evidence="2">
    <location>
        <begin position="1036"/>
        <end position="1049"/>
    </location>
</feature>
<dbReference type="PANTHER" id="PTHR12752:SF5">
    <property type="entry name" value="PLECKSTRIN HOMOLOGY DOMAIN-CONTAINING FAMILY A MEMBER 6"/>
    <property type="match status" value="1"/>
</dbReference>
<dbReference type="AlphaFoldDB" id="A0A5A9NF70"/>
<dbReference type="PROSITE" id="PS50003">
    <property type="entry name" value="PH_DOMAIN"/>
    <property type="match status" value="1"/>
</dbReference>
<dbReference type="Proteomes" id="UP000324632">
    <property type="component" value="Chromosome 19"/>
</dbReference>
<feature type="compositionally biased region" description="Polar residues" evidence="2">
    <location>
        <begin position="176"/>
        <end position="207"/>
    </location>
</feature>
<dbReference type="Gene3D" id="2.30.29.30">
    <property type="entry name" value="Pleckstrin-homology domain (PH domain)/Phosphotyrosine-binding domain (PTB)"/>
    <property type="match status" value="1"/>
</dbReference>
<dbReference type="InterPro" id="IPR001849">
    <property type="entry name" value="PH_domain"/>
</dbReference>
<feature type="compositionally biased region" description="Polar residues" evidence="2">
    <location>
        <begin position="1219"/>
        <end position="1228"/>
    </location>
</feature>
<keyword evidence="5" id="KW-1185">Reference proteome</keyword>
<feature type="compositionally biased region" description="Low complexity" evidence="2">
    <location>
        <begin position="836"/>
        <end position="862"/>
    </location>
</feature>
<reference evidence="4 5" key="1">
    <citation type="journal article" date="2019" name="Mol. Ecol. Resour.">
        <title>Chromosome-level genome assembly of Triplophysa tibetana, a fish adapted to the harsh high-altitude environment of the Tibetan Plateau.</title>
        <authorList>
            <person name="Yang X."/>
            <person name="Liu H."/>
            <person name="Ma Z."/>
            <person name="Zou Y."/>
            <person name="Zou M."/>
            <person name="Mao Y."/>
            <person name="Li X."/>
            <person name="Wang H."/>
            <person name="Chen T."/>
            <person name="Wang W."/>
            <person name="Yang R."/>
        </authorList>
    </citation>
    <scope>NUCLEOTIDE SEQUENCE [LARGE SCALE GENOMIC DNA]</scope>
    <source>
        <strain evidence="4">TTIB1903HZAU</strain>
        <tissue evidence="4">Muscle</tissue>
    </source>
</reference>
<dbReference type="InterPro" id="IPR057971">
    <property type="entry name" value="PKHA4-7_TBCA"/>
</dbReference>
<organism evidence="4 5">
    <name type="scientific">Triplophysa tibetana</name>
    <dbReference type="NCBI Taxonomy" id="1572043"/>
    <lineage>
        <taxon>Eukaryota</taxon>
        <taxon>Metazoa</taxon>
        <taxon>Chordata</taxon>
        <taxon>Craniata</taxon>
        <taxon>Vertebrata</taxon>
        <taxon>Euteleostomi</taxon>
        <taxon>Actinopterygii</taxon>
        <taxon>Neopterygii</taxon>
        <taxon>Teleostei</taxon>
        <taxon>Ostariophysi</taxon>
        <taxon>Cypriniformes</taxon>
        <taxon>Nemacheilidae</taxon>
        <taxon>Triplophysa</taxon>
    </lineage>
</organism>
<gene>
    <name evidence="4" type="ORF">E1301_Tti010505</name>
</gene>
<evidence type="ECO:0000313" key="4">
    <source>
        <dbReference type="EMBL" id="KAA0707736.1"/>
    </source>
</evidence>
<feature type="coiled-coil region" evidence="1">
    <location>
        <begin position="733"/>
        <end position="774"/>
    </location>
</feature>
<feature type="compositionally biased region" description="Basic and acidic residues" evidence="2">
    <location>
        <begin position="629"/>
        <end position="641"/>
    </location>
</feature>
<feature type="region of interest" description="Disordered" evidence="2">
    <location>
        <begin position="1194"/>
        <end position="1228"/>
    </location>
</feature>
<accession>A0A5A9NF70</accession>
<sequence length="1228" mass="137834">MLKEKKEDSNNCIQHPTAPAIEALRLSGLWHHKPAVIHLSFLYLASSHTRIWFIREKMLKFRADRRVRYVRCDDGREGRRKFTASARERSCSEKKSGAGGQAGLQCSATITDQFYERLSLLGAVRVSCCYQNDPNGPAGHQQVIQTHLEENGQIQKLLLNSDSEMNGKAGGRGPSNKASETNSNANNVSMVSEMTSDPQSNTRQGTRTPKRAATFGKRSNSMRRNPNAEVTQQGWLHKQVVLLTNEKEEGVLGSLPLLSFKIGPLQASDNINRKFAFKVWCETGEEEEEETGDLKGSIAFCLQVEHAGTRTYYFSADSHKEQEEWIQAMSDAARVRVETTTRIKSEPNPTADQNDMVSKRLEPNSHAENNGQRPHPREPVNHELNGLETRDTTSTTPASLNTEGRIMEKGGLPPHQPNGWGNYGPPNGSRYQSQENVRDIREHQEENVVMRRGFVPRTAPERLAQRKSSMTQLQQWVNQRRTYGPMDDGRSPSGYYTVNRGMSPDYCSVYGGPPYVDEYPLYPPGVRPESICSMSAAYDRAPPHWNMEERRRSLRDGPLYGQPRDPQWIMGPQGPHPGYYSHVDSAQNSMRRLSIQPRSRSVPRSPSTSSGGPYSPHTFASPARSSSTRFDRVPSRMRDDGIYADPSVYGLRRSLSSPKVPPYHDMYSELHPTLKLNEIEISKLLGRLCEHNRIVKEQEAVVHRLRMEKDSLEGVLVATHQEMELYRNQPLAMEKLQLKKESLQNKLINIRGELSQASGALTTARIEFDALEEEVNAIHGDLWEQLNAGGHGELVHRHIQKEFWRVQEVLEVLHKNNPSRGTDTAKHRVASRASGSFSTNSPASPLSSVSLTSPLSPFSPVPGSHASPTKHLATEEVGPPRPPLPKSYQPLETSQTFPPSIPPLPINSNAWLHSMGPHASLHQESYKDEEEYQSRKHNYNSQGEKTTDFNSEQDRQSNVNKVGVVPPRAKLPSEHKGTSNGVQRRNGKVPNGHISRERPKSAVFPAEVKSKMTVEEQNERIRRNQSSSVRDKRRSLNLSNSQQGDGFKPTTNYRVVRRRVTSDEVDIKGLEAAVRGGGVESPRQEIARLRRQMEPEHYDLDIGTELSTPEKVLIPERYLEMEPNTPLSPEELQEKQKKVERIKTLIAKSSMQNVVPVLDGPVEGPSNSEHQLHEQEKRIEISCTLAAEASRRSRLLSAQCIPSSPASPTSLAPPHSADYSDSSHIMKV</sequence>
<keyword evidence="1" id="KW-0175">Coiled coil</keyword>
<feature type="region of interest" description="Disordered" evidence="2">
    <location>
        <begin position="921"/>
        <end position="1049"/>
    </location>
</feature>
<evidence type="ECO:0000259" key="3">
    <source>
        <dbReference type="PROSITE" id="PS50003"/>
    </source>
</evidence>
<feature type="compositionally biased region" description="Low complexity" evidence="2">
    <location>
        <begin position="1202"/>
        <end position="1217"/>
    </location>
</feature>
<evidence type="ECO:0000256" key="2">
    <source>
        <dbReference type="SAM" id="MobiDB-lite"/>
    </source>
</evidence>
<feature type="region of interest" description="Disordered" evidence="2">
    <location>
        <begin position="815"/>
        <end position="902"/>
    </location>
</feature>
<proteinExistence type="predicted"/>
<protein>
    <submittedName>
        <fullName evidence="4">Pleckstrin-like proteiny domain-containing family A member 6</fullName>
    </submittedName>
</protein>
<dbReference type="InterPro" id="IPR011993">
    <property type="entry name" value="PH-like_dom_sf"/>
</dbReference>
<dbReference type="EMBL" id="SOYY01000019">
    <property type="protein sequence ID" value="KAA0707736.1"/>
    <property type="molecule type" value="Genomic_DNA"/>
</dbReference>
<feature type="region of interest" description="Disordered" evidence="2">
    <location>
        <begin position="363"/>
        <end position="432"/>
    </location>
</feature>
<evidence type="ECO:0000313" key="5">
    <source>
        <dbReference type="Proteomes" id="UP000324632"/>
    </source>
</evidence>
<dbReference type="PANTHER" id="PTHR12752">
    <property type="entry name" value="PHOSPHOINOSITOL 3-PHOSPHATE-BINDING PROTEIN"/>
    <property type="match status" value="1"/>
</dbReference>
<feature type="compositionally biased region" description="Low complexity" evidence="2">
    <location>
        <begin position="597"/>
        <end position="616"/>
    </location>
</feature>
<comment type="caution">
    <text evidence="4">The sequence shown here is derived from an EMBL/GenBank/DDBJ whole genome shotgun (WGS) entry which is preliminary data.</text>
</comment>